<gene>
    <name evidence="2" type="ORF">AMTR_s00031p00169000</name>
</gene>
<sequence length="115" mass="12720">MTHNSVGPYQLGDVLNFEPTGLSLNLPISSPTGSGLNLLLYLMQHKACRERQREGEIPQGEGKSWDAAGLSSHEEGELQTAKREIFNRSKGKRAPLFLETNATSFFGSCELRKEL</sequence>
<name>U5CTH7_AMBTC</name>
<evidence type="ECO:0000313" key="3">
    <source>
        <dbReference type="Proteomes" id="UP000017836"/>
    </source>
</evidence>
<accession>U5CTH7</accession>
<reference evidence="3" key="1">
    <citation type="journal article" date="2013" name="Science">
        <title>The Amborella genome and the evolution of flowering plants.</title>
        <authorList>
            <consortium name="Amborella Genome Project"/>
        </authorList>
    </citation>
    <scope>NUCLEOTIDE SEQUENCE [LARGE SCALE GENOMIC DNA]</scope>
</reference>
<protein>
    <submittedName>
        <fullName evidence="2">Uncharacterized protein</fullName>
    </submittedName>
</protein>
<dbReference type="HOGENOM" id="CLU_2112152_0_0_1"/>
<organism evidence="2 3">
    <name type="scientific">Amborella trichopoda</name>
    <dbReference type="NCBI Taxonomy" id="13333"/>
    <lineage>
        <taxon>Eukaryota</taxon>
        <taxon>Viridiplantae</taxon>
        <taxon>Streptophyta</taxon>
        <taxon>Embryophyta</taxon>
        <taxon>Tracheophyta</taxon>
        <taxon>Spermatophyta</taxon>
        <taxon>Magnoliopsida</taxon>
        <taxon>Amborellales</taxon>
        <taxon>Amborellaceae</taxon>
        <taxon>Amborella</taxon>
    </lineage>
</organism>
<evidence type="ECO:0000256" key="1">
    <source>
        <dbReference type="SAM" id="MobiDB-lite"/>
    </source>
</evidence>
<dbReference type="Gramene" id="ERN16556">
    <property type="protein sequence ID" value="ERN16556"/>
    <property type="gene ID" value="AMTR_s00031p00169000"/>
</dbReference>
<dbReference type="Proteomes" id="UP000017836">
    <property type="component" value="Unassembled WGS sequence"/>
</dbReference>
<proteinExistence type="predicted"/>
<evidence type="ECO:0000313" key="2">
    <source>
        <dbReference type="EMBL" id="ERN16556.1"/>
    </source>
</evidence>
<keyword evidence="3" id="KW-1185">Reference proteome</keyword>
<feature type="region of interest" description="Disordered" evidence="1">
    <location>
        <begin position="50"/>
        <end position="80"/>
    </location>
</feature>
<dbReference type="AlphaFoldDB" id="U5CTH7"/>
<dbReference type="EMBL" id="KI392442">
    <property type="protein sequence ID" value="ERN16556.1"/>
    <property type="molecule type" value="Genomic_DNA"/>
</dbReference>